<dbReference type="OrthoDB" id="787036at2759"/>
<dbReference type="InterPro" id="IPR040274">
    <property type="entry name" value="CLE27/CLE43"/>
</dbReference>
<dbReference type="AlphaFoldDB" id="A0A8K0IB42"/>
<proteinExistence type="predicted"/>
<feature type="region of interest" description="Disordered" evidence="1">
    <location>
        <begin position="65"/>
        <end position="88"/>
    </location>
</feature>
<protein>
    <submittedName>
        <fullName evidence="2">Putative CLAVATA3/ESR (CLE)-related protein 27</fullName>
    </submittedName>
</protein>
<dbReference type="PANTHER" id="PTHR37184">
    <property type="entry name" value="CLAVATA3/ESR (CLE)-RELATED PROTEIN 27"/>
    <property type="match status" value="1"/>
</dbReference>
<evidence type="ECO:0000256" key="1">
    <source>
        <dbReference type="SAM" id="MobiDB-lite"/>
    </source>
</evidence>
<keyword evidence="3" id="KW-1185">Reference proteome</keyword>
<comment type="caution">
    <text evidence="2">The sequence shown here is derived from an EMBL/GenBank/DDBJ whole genome shotgun (WGS) entry which is preliminary data.</text>
</comment>
<dbReference type="EMBL" id="CM017877">
    <property type="protein sequence ID" value="KAG1347098.1"/>
    <property type="molecule type" value="Genomic_DNA"/>
</dbReference>
<sequence length="88" mass="9496">MSTAGRSRRTVACFAVVLLSVWLLHGFVCFNCRAMALRIFPVNSGGKSRGAPLIGRRPIPLRPSTAAVGGMHDSKRVVPSCPDPLHNR</sequence>
<organism evidence="2 3">
    <name type="scientific">Cocos nucifera</name>
    <name type="common">Coconut palm</name>
    <dbReference type="NCBI Taxonomy" id="13894"/>
    <lineage>
        <taxon>Eukaryota</taxon>
        <taxon>Viridiplantae</taxon>
        <taxon>Streptophyta</taxon>
        <taxon>Embryophyta</taxon>
        <taxon>Tracheophyta</taxon>
        <taxon>Spermatophyta</taxon>
        <taxon>Magnoliopsida</taxon>
        <taxon>Liliopsida</taxon>
        <taxon>Arecaceae</taxon>
        <taxon>Arecoideae</taxon>
        <taxon>Cocoseae</taxon>
        <taxon>Attaleinae</taxon>
        <taxon>Cocos</taxon>
    </lineage>
</organism>
<reference evidence="2" key="1">
    <citation type="journal article" date="2017" name="Gigascience">
        <title>The genome draft of coconut (Cocos nucifera).</title>
        <authorList>
            <person name="Xiao Y."/>
            <person name="Xu P."/>
            <person name="Fan H."/>
            <person name="Baudouin L."/>
            <person name="Xia W."/>
            <person name="Bocs S."/>
            <person name="Xu J."/>
            <person name="Li Q."/>
            <person name="Guo A."/>
            <person name="Zhou L."/>
            <person name="Li J."/>
            <person name="Wu Y."/>
            <person name="Ma Z."/>
            <person name="Armero A."/>
            <person name="Issali A.E."/>
            <person name="Liu N."/>
            <person name="Peng M."/>
            <person name="Yang Y."/>
        </authorList>
    </citation>
    <scope>NUCLEOTIDE SEQUENCE</scope>
    <source>
        <tissue evidence="2">Spear leaf of Hainan Tall coconut</tissue>
    </source>
</reference>
<gene>
    <name evidence="2" type="ORF">COCNU_06G009270</name>
</gene>
<evidence type="ECO:0000313" key="3">
    <source>
        <dbReference type="Proteomes" id="UP000797356"/>
    </source>
</evidence>
<reference evidence="2" key="2">
    <citation type="submission" date="2019-07" db="EMBL/GenBank/DDBJ databases">
        <authorList>
            <person name="Yang Y."/>
            <person name="Bocs S."/>
            <person name="Baudouin L."/>
        </authorList>
    </citation>
    <scope>NUCLEOTIDE SEQUENCE</scope>
    <source>
        <tissue evidence="2">Spear leaf of Hainan Tall coconut</tissue>
    </source>
</reference>
<dbReference type="PANTHER" id="PTHR37184:SF2">
    <property type="entry name" value="CLAVATA3_ESR (CLE)-RELATED PROTEIN 43"/>
    <property type="match status" value="1"/>
</dbReference>
<accession>A0A8K0IB42</accession>
<name>A0A8K0IB42_COCNU</name>
<evidence type="ECO:0000313" key="2">
    <source>
        <dbReference type="EMBL" id="KAG1347098.1"/>
    </source>
</evidence>
<dbReference type="Proteomes" id="UP000797356">
    <property type="component" value="Chromosome 6"/>
</dbReference>